<dbReference type="InterPro" id="IPR000620">
    <property type="entry name" value="EamA_dom"/>
</dbReference>
<feature type="transmembrane region" description="Helical" evidence="2">
    <location>
        <begin position="267"/>
        <end position="284"/>
    </location>
</feature>
<accession>A0A285EID9</accession>
<dbReference type="EMBL" id="OBDO01000009">
    <property type="protein sequence ID" value="SNX97964.1"/>
    <property type="molecule type" value="Genomic_DNA"/>
</dbReference>
<feature type="transmembrane region" description="Helical" evidence="2">
    <location>
        <begin position="122"/>
        <end position="140"/>
    </location>
</feature>
<gene>
    <name evidence="4" type="ORF">SAMN06893097_10944</name>
</gene>
<feature type="transmembrane region" description="Helical" evidence="2">
    <location>
        <begin position="38"/>
        <end position="55"/>
    </location>
</feature>
<feature type="transmembrane region" description="Helical" evidence="2">
    <location>
        <begin position="67"/>
        <end position="86"/>
    </location>
</feature>
<feature type="domain" description="EamA" evidence="3">
    <location>
        <begin position="150"/>
        <end position="284"/>
    </location>
</feature>
<dbReference type="Proteomes" id="UP000219514">
    <property type="component" value="Unassembled WGS sequence"/>
</dbReference>
<reference evidence="4 5" key="1">
    <citation type="submission" date="2017-09" db="EMBL/GenBank/DDBJ databases">
        <authorList>
            <person name="Ehlers B."/>
            <person name="Leendertz F.H."/>
        </authorList>
    </citation>
    <scope>NUCLEOTIDE SEQUENCE [LARGE SCALE GENOMIC DNA]</scope>
    <source>
        <strain evidence="4 5">DSM 46844</strain>
    </source>
</reference>
<comment type="similarity">
    <text evidence="1">Belongs to the EamA transporter family.</text>
</comment>
<organism evidence="4 5">
    <name type="scientific">Geodermatophilus sabuli</name>
    <dbReference type="NCBI Taxonomy" id="1564158"/>
    <lineage>
        <taxon>Bacteria</taxon>
        <taxon>Bacillati</taxon>
        <taxon>Actinomycetota</taxon>
        <taxon>Actinomycetes</taxon>
        <taxon>Geodermatophilales</taxon>
        <taxon>Geodermatophilaceae</taxon>
        <taxon>Geodermatophilus</taxon>
    </lineage>
</organism>
<dbReference type="PANTHER" id="PTHR22911">
    <property type="entry name" value="ACYL-MALONYL CONDENSING ENZYME-RELATED"/>
    <property type="match status" value="1"/>
</dbReference>
<keyword evidence="2" id="KW-0472">Membrane</keyword>
<feature type="transmembrane region" description="Helical" evidence="2">
    <location>
        <begin position="180"/>
        <end position="200"/>
    </location>
</feature>
<dbReference type="AlphaFoldDB" id="A0A285EID9"/>
<feature type="domain" description="EamA" evidence="3">
    <location>
        <begin position="12"/>
        <end position="138"/>
    </location>
</feature>
<dbReference type="Pfam" id="PF00892">
    <property type="entry name" value="EamA"/>
    <property type="match status" value="2"/>
</dbReference>
<evidence type="ECO:0000256" key="1">
    <source>
        <dbReference type="ARBA" id="ARBA00007362"/>
    </source>
</evidence>
<sequence>MHRPGGRDVGIIALAVLGISLSAPLTTLVTAPMLALAFWRNVGGAAVLLPVLLLRDRSTLAGLRPRHLGSSVVAGLFLAAHFAAWLPSLSMTTVAASTALVTTTPVWTALATRLSGVRLPAAIWWGLVLAVVGVALIAGVDVSVSVRALAGDALALLGAICAGGYVLAGARARQRLTTSAYAVVCYSVCALAIAVGAVVVDAPLAGFSGRDWLLIAAITVCAQLLGHTLLNLVLSSVGPTVVSLVVLLEVPGALLFAVVLLGQVPPLLALPGVLLVVVGVALVVRASRPSTLVEPAT</sequence>
<evidence type="ECO:0000259" key="3">
    <source>
        <dbReference type="Pfam" id="PF00892"/>
    </source>
</evidence>
<evidence type="ECO:0000256" key="2">
    <source>
        <dbReference type="SAM" id="Phobius"/>
    </source>
</evidence>
<name>A0A285EID9_9ACTN</name>
<evidence type="ECO:0000313" key="5">
    <source>
        <dbReference type="Proteomes" id="UP000219514"/>
    </source>
</evidence>
<keyword evidence="2" id="KW-0812">Transmembrane</keyword>
<feature type="transmembrane region" description="Helical" evidence="2">
    <location>
        <begin position="241"/>
        <end position="261"/>
    </location>
</feature>
<feature type="transmembrane region" description="Helical" evidence="2">
    <location>
        <begin position="92"/>
        <end position="110"/>
    </location>
</feature>
<keyword evidence="5" id="KW-1185">Reference proteome</keyword>
<feature type="transmembrane region" description="Helical" evidence="2">
    <location>
        <begin position="212"/>
        <end position="234"/>
    </location>
</feature>
<dbReference type="InterPro" id="IPR037185">
    <property type="entry name" value="EmrE-like"/>
</dbReference>
<feature type="transmembrane region" description="Helical" evidence="2">
    <location>
        <begin position="146"/>
        <end position="168"/>
    </location>
</feature>
<dbReference type="GO" id="GO:0016020">
    <property type="term" value="C:membrane"/>
    <property type="evidence" value="ECO:0007669"/>
    <property type="project" value="InterPro"/>
</dbReference>
<keyword evidence="2" id="KW-1133">Transmembrane helix</keyword>
<dbReference type="PANTHER" id="PTHR22911:SF76">
    <property type="entry name" value="EAMA DOMAIN-CONTAINING PROTEIN"/>
    <property type="match status" value="1"/>
</dbReference>
<evidence type="ECO:0000313" key="4">
    <source>
        <dbReference type="EMBL" id="SNX97964.1"/>
    </source>
</evidence>
<dbReference type="RefSeq" id="WP_245853970.1">
    <property type="nucleotide sequence ID" value="NZ_JACHXB010000001.1"/>
</dbReference>
<dbReference type="SUPFAM" id="SSF103481">
    <property type="entry name" value="Multidrug resistance efflux transporter EmrE"/>
    <property type="match status" value="2"/>
</dbReference>
<protein>
    <submittedName>
        <fullName evidence="4">EamA-like transporter family protein</fullName>
    </submittedName>
</protein>
<proteinExistence type="inferred from homology"/>